<dbReference type="InterPro" id="IPR035965">
    <property type="entry name" value="PAS-like_dom_sf"/>
</dbReference>
<dbReference type="InterPro" id="IPR013655">
    <property type="entry name" value="PAS_fold_3"/>
</dbReference>
<dbReference type="RefSeq" id="WP_132575577.1">
    <property type="nucleotide sequence ID" value="NZ_CBCSGL010000036.1"/>
</dbReference>
<dbReference type="CDD" id="cd00130">
    <property type="entry name" value="PAS"/>
    <property type="match status" value="1"/>
</dbReference>
<dbReference type="InterPro" id="IPR000014">
    <property type="entry name" value="PAS"/>
</dbReference>
<feature type="domain" description="Methyl-accepting transducer" evidence="5">
    <location>
        <begin position="282"/>
        <end position="511"/>
    </location>
</feature>
<evidence type="ECO:0000259" key="5">
    <source>
        <dbReference type="PROSITE" id="PS50111"/>
    </source>
</evidence>
<keyword evidence="9" id="KW-1185">Reference proteome</keyword>
<dbReference type="Gene3D" id="1.10.287.950">
    <property type="entry name" value="Methyl-accepting chemotaxis protein"/>
    <property type="match status" value="1"/>
</dbReference>
<feature type="domain" description="PAS" evidence="6">
    <location>
        <begin position="25"/>
        <end position="60"/>
    </location>
</feature>
<dbReference type="GO" id="GO:0006935">
    <property type="term" value="P:chemotaxis"/>
    <property type="evidence" value="ECO:0007669"/>
    <property type="project" value="InterPro"/>
</dbReference>
<feature type="domain" description="HAMP" evidence="7">
    <location>
        <begin position="225"/>
        <end position="277"/>
    </location>
</feature>
<dbReference type="InterPro" id="IPR003660">
    <property type="entry name" value="HAMP_dom"/>
</dbReference>
<keyword evidence="3" id="KW-0807">Transducer</keyword>
<dbReference type="SUPFAM" id="SSF58104">
    <property type="entry name" value="Methyl-accepting chemotaxis protein (MCP) signaling domain"/>
    <property type="match status" value="1"/>
</dbReference>
<dbReference type="InterPro" id="IPR004089">
    <property type="entry name" value="MCPsignal_dom"/>
</dbReference>
<keyword evidence="4" id="KW-0472">Membrane</keyword>
<dbReference type="NCBIfam" id="TIGR00229">
    <property type="entry name" value="sensory_box"/>
    <property type="match status" value="1"/>
</dbReference>
<dbReference type="Gene3D" id="3.30.450.20">
    <property type="entry name" value="PAS domain"/>
    <property type="match status" value="1"/>
</dbReference>
<dbReference type="PANTHER" id="PTHR43531">
    <property type="entry name" value="PROTEIN ICFG"/>
    <property type="match status" value="1"/>
</dbReference>
<evidence type="ECO:0000256" key="4">
    <source>
        <dbReference type="SAM" id="Phobius"/>
    </source>
</evidence>
<dbReference type="InterPro" id="IPR004090">
    <property type="entry name" value="Chemotax_Me-accpt_rcpt"/>
</dbReference>
<dbReference type="AlphaFoldDB" id="A0A4R3UFS1"/>
<evidence type="ECO:0000313" key="9">
    <source>
        <dbReference type="Proteomes" id="UP000295110"/>
    </source>
</evidence>
<reference evidence="8 9" key="1">
    <citation type="submission" date="2019-03" db="EMBL/GenBank/DDBJ databases">
        <title>Genomic Encyclopedia of Type Strains, Phase IV (KMG-IV): sequencing the most valuable type-strain genomes for metagenomic binning, comparative biology and taxonomic classification.</title>
        <authorList>
            <person name="Goeker M."/>
        </authorList>
    </citation>
    <scope>NUCLEOTIDE SEQUENCE [LARGE SCALE GENOMIC DNA]</scope>
    <source>
        <strain evidence="8 9">DSM 654</strain>
    </source>
</reference>
<dbReference type="SMART" id="SM00283">
    <property type="entry name" value="MA"/>
    <property type="match status" value="1"/>
</dbReference>
<dbReference type="InterPro" id="IPR051310">
    <property type="entry name" value="MCP_chemotaxis"/>
</dbReference>
<dbReference type="PROSITE" id="PS50111">
    <property type="entry name" value="CHEMOTAXIS_TRANSDUC_2"/>
    <property type="match status" value="1"/>
</dbReference>
<dbReference type="PROSITE" id="PS50885">
    <property type="entry name" value="HAMP"/>
    <property type="match status" value="1"/>
</dbReference>
<dbReference type="SUPFAM" id="SSF55785">
    <property type="entry name" value="PYP-like sensor domain (PAS domain)"/>
    <property type="match status" value="1"/>
</dbReference>
<dbReference type="OrthoDB" id="9806477at2"/>
<dbReference type="Pfam" id="PF00015">
    <property type="entry name" value="MCPsignal"/>
    <property type="match status" value="1"/>
</dbReference>
<dbReference type="EMBL" id="SMBU01000035">
    <property type="protein sequence ID" value="TCU89036.1"/>
    <property type="molecule type" value="Genomic_DNA"/>
</dbReference>
<organism evidence="8 9">
    <name type="scientific">Roseateles saccharophilus</name>
    <name type="common">Pseudomonas saccharophila</name>
    <dbReference type="NCBI Taxonomy" id="304"/>
    <lineage>
        <taxon>Bacteria</taxon>
        <taxon>Pseudomonadati</taxon>
        <taxon>Pseudomonadota</taxon>
        <taxon>Betaproteobacteria</taxon>
        <taxon>Burkholderiales</taxon>
        <taxon>Sphaerotilaceae</taxon>
        <taxon>Roseateles</taxon>
    </lineage>
</organism>
<evidence type="ECO:0000313" key="8">
    <source>
        <dbReference type="EMBL" id="TCU89036.1"/>
    </source>
</evidence>
<dbReference type="GO" id="GO:0005886">
    <property type="term" value="C:plasma membrane"/>
    <property type="evidence" value="ECO:0007669"/>
    <property type="project" value="TreeGrafter"/>
</dbReference>
<keyword evidence="4" id="KW-0812">Transmembrane</keyword>
<evidence type="ECO:0000256" key="3">
    <source>
        <dbReference type="PROSITE-ProRule" id="PRU00284"/>
    </source>
</evidence>
<evidence type="ECO:0000256" key="1">
    <source>
        <dbReference type="ARBA" id="ARBA00004370"/>
    </source>
</evidence>
<dbReference type="GO" id="GO:0004888">
    <property type="term" value="F:transmembrane signaling receptor activity"/>
    <property type="evidence" value="ECO:0007669"/>
    <property type="project" value="InterPro"/>
</dbReference>
<protein>
    <submittedName>
        <fullName evidence="8">Methyl-accepting chemotaxis sensory transducer with Pas/Pac sensor</fullName>
    </submittedName>
</protein>
<dbReference type="CDD" id="cd11386">
    <property type="entry name" value="MCP_signal"/>
    <property type="match status" value="1"/>
</dbReference>
<dbReference type="PANTHER" id="PTHR43531:SF7">
    <property type="entry name" value="AEROTAXIS RECEPTOR"/>
    <property type="match status" value="1"/>
</dbReference>
<feature type="transmembrane region" description="Helical" evidence="4">
    <location>
        <begin position="201"/>
        <end position="223"/>
    </location>
</feature>
<proteinExistence type="inferred from homology"/>
<accession>A0A4R3UFS1</accession>
<dbReference type="FunFam" id="1.10.287.950:FF:000001">
    <property type="entry name" value="Methyl-accepting chemotaxis sensory transducer"/>
    <property type="match status" value="1"/>
</dbReference>
<dbReference type="Pfam" id="PF08447">
    <property type="entry name" value="PAS_3"/>
    <property type="match status" value="1"/>
</dbReference>
<name>A0A4R3UFS1_ROSSA</name>
<comment type="subcellular location">
    <subcellularLocation>
        <location evidence="1">Membrane</location>
    </subcellularLocation>
</comment>
<keyword evidence="4" id="KW-1133">Transmembrane helix</keyword>
<dbReference type="GO" id="GO:0007165">
    <property type="term" value="P:signal transduction"/>
    <property type="evidence" value="ECO:0007669"/>
    <property type="project" value="UniProtKB-KW"/>
</dbReference>
<sequence>MRDNGPVNQQEYEISSDTPLVSTTDLHSRITYCNPAFIAASGFTREELVGEPHNMIRHPDMPAETFRDMWATLKAGEPWTALVKNRRRDGGFYWVRANVTPVRDAGGICGYMSVRTKPSRAEVQAAESLYAQMREEYRAAGGGKSARLATRLHRGALQRAGLAGLATRLRRQAGLWAQGGVLLGSGALSAALALAAAGSLALSPVLAVAGAAALTTLPLLAWLHRRSDKALLEAALAAERLASGDLTQNLQSTRADAQGRLMRALAQLTVNLQAVVGDVRREVDGVHLACSEIAAGGRDLGERTETQAGSLQQAAAALEQVAATVRHTADGAVKARDLAHDTASAAHQTGVTSEAASASMEAVRETSTRINEIVGVIDGISFQTNILALNAAVEAARAGDSGRGFAVVAAEVRTLAGRTREAAQEIKNLAENARARVEEGARIVAETGRSARQAETAVAQMNELIGRISTAVEQQSGGIGEVNGSVASIDGITQQNSALVEELSASALSLAHQAELVTQAVRVFRLEGRGARMAA</sequence>
<comment type="similarity">
    <text evidence="2">Belongs to the methyl-accepting chemotaxis (MCP) protein family.</text>
</comment>
<dbReference type="PRINTS" id="PR00260">
    <property type="entry name" value="CHEMTRNSDUCR"/>
</dbReference>
<feature type="transmembrane region" description="Helical" evidence="4">
    <location>
        <begin position="175"/>
        <end position="195"/>
    </location>
</feature>
<evidence type="ECO:0000256" key="2">
    <source>
        <dbReference type="ARBA" id="ARBA00029447"/>
    </source>
</evidence>
<comment type="caution">
    <text evidence="8">The sequence shown here is derived from an EMBL/GenBank/DDBJ whole genome shotgun (WGS) entry which is preliminary data.</text>
</comment>
<gene>
    <name evidence="8" type="ORF">EV671_103511</name>
</gene>
<evidence type="ECO:0000259" key="6">
    <source>
        <dbReference type="PROSITE" id="PS50112"/>
    </source>
</evidence>
<evidence type="ECO:0000259" key="7">
    <source>
        <dbReference type="PROSITE" id="PS50885"/>
    </source>
</evidence>
<dbReference type="PROSITE" id="PS50112">
    <property type="entry name" value="PAS"/>
    <property type="match status" value="1"/>
</dbReference>
<dbReference type="Proteomes" id="UP000295110">
    <property type="component" value="Unassembled WGS sequence"/>
</dbReference>